<reference evidence="2" key="1">
    <citation type="submission" date="2023-11" db="EMBL/GenBank/DDBJ databases">
        <authorList>
            <person name="De Vega J J."/>
            <person name="De Vega J J."/>
        </authorList>
    </citation>
    <scope>NUCLEOTIDE SEQUENCE</scope>
</reference>
<keyword evidence="1" id="KW-1133">Transmembrane helix</keyword>
<evidence type="ECO:0000313" key="4">
    <source>
        <dbReference type="Proteomes" id="UP001295794"/>
    </source>
</evidence>
<dbReference type="EMBL" id="CAVNYO010000397">
    <property type="protein sequence ID" value="CAK5273411.1"/>
    <property type="molecule type" value="Genomic_DNA"/>
</dbReference>
<accession>A0AAD2H1Y7</accession>
<dbReference type="Proteomes" id="UP001295794">
    <property type="component" value="Unassembled WGS sequence"/>
</dbReference>
<dbReference type="AlphaFoldDB" id="A0AAD2H1Y7"/>
<evidence type="ECO:0000313" key="3">
    <source>
        <dbReference type="EMBL" id="CAK5273411.1"/>
    </source>
</evidence>
<dbReference type="EMBL" id="CAVNYO010000131">
    <property type="protein sequence ID" value="CAK5267721.1"/>
    <property type="molecule type" value="Genomic_DNA"/>
</dbReference>
<sequence length="312" mass="32155">MSASSSFQTATLSGVTSGASSLFSSTFSAPSATAPSIVSNPFSSPTSSAFGPGVSGGPGDGSPSNGGSGIQVSAKLYLYTFLATLILLLAVSAAIVARSLVLRRRHQRFVDEAIANGTLLPPAGRVRIDLKKKPRLHDAWLSPPIPSTLKARVSGSLAAGESLDWEEIRPFAASYIPPASSNSLPRATPAGLLRANSNFNAATSTGTTPNSAALGHFPPDLEATYDDLDPPKARVSVLLAMPTPDLFPVESTPSEQPTWLRPYAHADAVDDDDIPLPWLEMGISIVTVVPAGSISSDVGGKDSEGSGEGDST</sequence>
<keyword evidence="1" id="KW-0812">Transmembrane</keyword>
<name>A0AAD2H1Y7_9AGAR</name>
<feature type="transmembrane region" description="Helical" evidence="1">
    <location>
        <begin position="76"/>
        <end position="97"/>
    </location>
</feature>
<keyword evidence="4" id="KW-1185">Reference proteome</keyword>
<comment type="caution">
    <text evidence="2">The sequence shown here is derived from an EMBL/GenBank/DDBJ whole genome shotgun (WGS) entry which is preliminary data.</text>
</comment>
<protein>
    <submittedName>
        <fullName evidence="2">Uncharacterized protein</fullName>
    </submittedName>
</protein>
<organism evidence="2 4">
    <name type="scientific">Mycena citricolor</name>
    <dbReference type="NCBI Taxonomy" id="2018698"/>
    <lineage>
        <taxon>Eukaryota</taxon>
        <taxon>Fungi</taxon>
        <taxon>Dikarya</taxon>
        <taxon>Basidiomycota</taxon>
        <taxon>Agaricomycotina</taxon>
        <taxon>Agaricomycetes</taxon>
        <taxon>Agaricomycetidae</taxon>
        <taxon>Agaricales</taxon>
        <taxon>Marasmiineae</taxon>
        <taxon>Mycenaceae</taxon>
        <taxon>Mycena</taxon>
    </lineage>
</organism>
<evidence type="ECO:0000256" key="1">
    <source>
        <dbReference type="SAM" id="Phobius"/>
    </source>
</evidence>
<keyword evidence="1" id="KW-0472">Membrane</keyword>
<gene>
    <name evidence="2" type="ORF">MYCIT1_LOCUS10469</name>
    <name evidence="3" type="ORF">MYCIT1_LOCUS19895</name>
</gene>
<evidence type="ECO:0000313" key="2">
    <source>
        <dbReference type="EMBL" id="CAK5267721.1"/>
    </source>
</evidence>
<proteinExistence type="predicted"/>